<keyword evidence="3" id="KW-1185">Reference proteome</keyword>
<dbReference type="SUPFAM" id="SSF56176">
    <property type="entry name" value="FAD-binding/transporter-associated domain-like"/>
    <property type="match status" value="1"/>
</dbReference>
<sequence>MRPVGAGTALSPLAAGQEVMLSLAGLSGILSVDPAAQTVTVLAGTPLGELAAQLESRGLTLAGLGGHAGQTVGGALSSGAHGSSLSVPRLAATATELRLVDGAGQPQTLTPEHPHFAAAALSLGALGVLTSVTLRTLPAQHLQVETRPLAWHEALALAPEYAQGAPYATLTWRPQQSDDLAFLLRRAWPTAAQQPLSTGPGLMDGAQQALTGDTAFSPLPRPCVRRCSGPKRRLPS</sequence>
<proteinExistence type="predicted"/>
<dbReference type="InterPro" id="IPR010031">
    <property type="entry name" value="FAD_lactone_oxidase-like"/>
</dbReference>
<dbReference type="Gene3D" id="3.30.465.10">
    <property type="match status" value="1"/>
</dbReference>
<evidence type="ECO:0000313" key="3">
    <source>
        <dbReference type="Proteomes" id="UP001596297"/>
    </source>
</evidence>
<evidence type="ECO:0000313" key="2">
    <source>
        <dbReference type="EMBL" id="MFC6591221.1"/>
    </source>
</evidence>
<gene>
    <name evidence="2" type="ORF">ACFP81_03700</name>
</gene>
<dbReference type="PANTHER" id="PTHR43762">
    <property type="entry name" value="L-GULONOLACTONE OXIDASE"/>
    <property type="match status" value="1"/>
</dbReference>
<dbReference type="PANTHER" id="PTHR43762:SF1">
    <property type="entry name" value="D-ARABINONO-1,4-LACTONE OXIDASE"/>
    <property type="match status" value="1"/>
</dbReference>
<evidence type="ECO:0000259" key="1">
    <source>
        <dbReference type="PROSITE" id="PS51387"/>
    </source>
</evidence>
<feature type="domain" description="FAD-binding PCMH-type" evidence="1">
    <location>
        <begin position="1"/>
        <end position="139"/>
    </location>
</feature>
<reference evidence="3" key="1">
    <citation type="journal article" date="2019" name="Int. J. Syst. Evol. Microbiol.">
        <title>The Global Catalogue of Microorganisms (GCM) 10K type strain sequencing project: providing services to taxonomists for standard genome sequencing and annotation.</title>
        <authorList>
            <consortium name="The Broad Institute Genomics Platform"/>
            <consortium name="The Broad Institute Genome Sequencing Center for Infectious Disease"/>
            <person name="Wu L."/>
            <person name="Ma J."/>
        </authorList>
    </citation>
    <scope>NUCLEOTIDE SEQUENCE [LARGE SCALE GENOMIC DNA]</scope>
    <source>
        <strain evidence="3">CGMCC 1.15772</strain>
    </source>
</reference>
<comment type="caution">
    <text evidence="2">The sequence shown here is derived from an EMBL/GenBank/DDBJ whole genome shotgun (WGS) entry which is preliminary data.</text>
</comment>
<dbReference type="InterPro" id="IPR016169">
    <property type="entry name" value="FAD-bd_PCMH_sub2"/>
</dbReference>
<dbReference type="Proteomes" id="UP001596297">
    <property type="component" value="Unassembled WGS sequence"/>
</dbReference>
<dbReference type="Pfam" id="PF01565">
    <property type="entry name" value="FAD_binding_4"/>
    <property type="match status" value="1"/>
</dbReference>
<dbReference type="PROSITE" id="PS51387">
    <property type="entry name" value="FAD_PCMH"/>
    <property type="match status" value="1"/>
</dbReference>
<dbReference type="InterPro" id="IPR036318">
    <property type="entry name" value="FAD-bd_PCMH-like_sf"/>
</dbReference>
<dbReference type="EMBL" id="JBHSWD010000001">
    <property type="protein sequence ID" value="MFC6591221.1"/>
    <property type="molecule type" value="Genomic_DNA"/>
</dbReference>
<protein>
    <submittedName>
        <fullName evidence="2">FAD-binding protein</fullName>
    </submittedName>
</protein>
<dbReference type="InterPro" id="IPR016166">
    <property type="entry name" value="FAD-bd_PCMH"/>
</dbReference>
<name>A0ABW1YAD5_9DEIO</name>
<organism evidence="2 3">
    <name type="scientific">Deinococcus lacus</name>
    <dbReference type="NCBI Taxonomy" id="392561"/>
    <lineage>
        <taxon>Bacteria</taxon>
        <taxon>Thermotogati</taxon>
        <taxon>Deinococcota</taxon>
        <taxon>Deinococci</taxon>
        <taxon>Deinococcales</taxon>
        <taxon>Deinococcaceae</taxon>
        <taxon>Deinococcus</taxon>
    </lineage>
</organism>
<accession>A0ABW1YAD5</accession>
<dbReference type="RefSeq" id="WP_380082228.1">
    <property type="nucleotide sequence ID" value="NZ_JBHSWD010000001.1"/>
</dbReference>
<dbReference type="InterPro" id="IPR006094">
    <property type="entry name" value="Oxid_FAD_bind_N"/>
</dbReference>